<dbReference type="EC" id="2.7.13.3" evidence="3"/>
<dbReference type="Gene3D" id="6.10.340.10">
    <property type="match status" value="1"/>
</dbReference>
<evidence type="ECO:0000256" key="2">
    <source>
        <dbReference type="ARBA" id="ARBA00004651"/>
    </source>
</evidence>
<dbReference type="Proteomes" id="UP001057134">
    <property type="component" value="Chromosome"/>
</dbReference>
<dbReference type="InterPro" id="IPR033479">
    <property type="entry name" value="dCache_1"/>
</dbReference>
<feature type="transmembrane region" description="Helical" evidence="14">
    <location>
        <begin position="21"/>
        <end position="44"/>
    </location>
</feature>
<dbReference type="InterPro" id="IPR010559">
    <property type="entry name" value="Sig_transdc_His_kin_internal"/>
</dbReference>
<keyword evidence="13 14" id="KW-0472">Membrane</keyword>
<dbReference type="InterPro" id="IPR003660">
    <property type="entry name" value="HAMP_dom"/>
</dbReference>
<proteinExistence type="predicted"/>
<name>A0ABY4RG53_9BACL</name>
<evidence type="ECO:0000256" key="1">
    <source>
        <dbReference type="ARBA" id="ARBA00000085"/>
    </source>
</evidence>
<evidence type="ECO:0000256" key="10">
    <source>
        <dbReference type="ARBA" id="ARBA00022840"/>
    </source>
</evidence>
<dbReference type="InterPro" id="IPR005467">
    <property type="entry name" value="His_kinase_dom"/>
</dbReference>
<dbReference type="PROSITE" id="PS50885">
    <property type="entry name" value="HAMP"/>
    <property type="match status" value="1"/>
</dbReference>
<dbReference type="CDD" id="cd18773">
    <property type="entry name" value="PDC1_HK_sensor"/>
    <property type="match status" value="1"/>
</dbReference>
<dbReference type="InterPro" id="IPR050640">
    <property type="entry name" value="Bact_2-comp_sensor_kinase"/>
</dbReference>
<dbReference type="PANTHER" id="PTHR34220:SF7">
    <property type="entry name" value="SENSOR HISTIDINE KINASE YPDA"/>
    <property type="match status" value="1"/>
</dbReference>
<evidence type="ECO:0000256" key="5">
    <source>
        <dbReference type="ARBA" id="ARBA00022553"/>
    </source>
</evidence>
<keyword evidence="5" id="KW-0597">Phosphoprotein</keyword>
<dbReference type="SMART" id="SM00387">
    <property type="entry name" value="HATPase_c"/>
    <property type="match status" value="1"/>
</dbReference>
<dbReference type="EMBL" id="CP027059">
    <property type="protein sequence ID" value="UQZ81173.1"/>
    <property type="molecule type" value="Genomic_DNA"/>
</dbReference>
<evidence type="ECO:0000256" key="7">
    <source>
        <dbReference type="ARBA" id="ARBA00022692"/>
    </source>
</evidence>
<dbReference type="SUPFAM" id="SSF55874">
    <property type="entry name" value="ATPase domain of HSP90 chaperone/DNA topoisomerase II/histidine kinase"/>
    <property type="match status" value="1"/>
</dbReference>
<evidence type="ECO:0000259" key="16">
    <source>
        <dbReference type="PROSITE" id="PS50885"/>
    </source>
</evidence>
<feature type="domain" description="Histidine kinase" evidence="15">
    <location>
        <begin position="481"/>
        <end position="593"/>
    </location>
</feature>
<dbReference type="InterPro" id="IPR036890">
    <property type="entry name" value="HATPase_C_sf"/>
</dbReference>
<evidence type="ECO:0000256" key="13">
    <source>
        <dbReference type="ARBA" id="ARBA00023136"/>
    </source>
</evidence>
<evidence type="ECO:0000256" key="9">
    <source>
        <dbReference type="ARBA" id="ARBA00022777"/>
    </source>
</evidence>
<dbReference type="Pfam" id="PF02743">
    <property type="entry name" value="dCache_1"/>
    <property type="match status" value="1"/>
</dbReference>
<dbReference type="PANTHER" id="PTHR34220">
    <property type="entry name" value="SENSOR HISTIDINE KINASE YPDA"/>
    <property type="match status" value="1"/>
</dbReference>
<evidence type="ECO:0000256" key="4">
    <source>
        <dbReference type="ARBA" id="ARBA00022475"/>
    </source>
</evidence>
<keyword evidence="6 17" id="KW-0808">Transferase</keyword>
<dbReference type="Gene3D" id="3.30.565.10">
    <property type="entry name" value="Histidine kinase-like ATPase, C-terminal domain"/>
    <property type="match status" value="1"/>
</dbReference>
<dbReference type="SUPFAM" id="SSF158472">
    <property type="entry name" value="HAMP domain-like"/>
    <property type="match status" value="1"/>
</dbReference>
<dbReference type="Gene3D" id="3.30.450.20">
    <property type="entry name" value="PAS domain"/>
    <property type="match status" value="2"/>
</dbReference>
<feature type="domain" description="HAMP" evidence="16">
    <location>
        <begin position="322"/>
        <end position="374"/>
    </location>
</feature>
<reference evidence="17" key="1">
    <citation type="submission" date="2018-02" db="EMBL/GenBank/DDBJ databases">
        <authorList>
            <person name="Kim S.-K."/>
            <person name="Jung H.-I."/>
            <person name="Lee S.-W."/>
        </authorList>
    </citation>
    <scope>NUCLEOTIDE SEQUENCE</scope>
    <source>
        <strain evidence="17">SK3146</strain>
    </source>
</reference>
<evidence type="ECO:0000256" key="8">
    <source>
        <dbReference type="ARBA" id="ARBA00022741"/>
    </source>
</evidence>
<feature type="transmembrane region" description="Helical" evidence="14">
    <location>
        <begin position="302"/>
        <end position="325"/>
    </location>
</feature>
<evidence type="ECO:0000256" key="3">
    <source>
        <dbReference type="ARBA" id="ARBA00012438"/>
    </source>
</evidence>
<evidence type="ECO:0000256" key="6">
    <source>
        <dbReference type="ARBA" id="ARBA00022679"/>
    </source>
</evidence>
<comment type="subcellular location">
    <subcellularLocation>
        <location evidence="2">Cell membrane</location>
        <topology evidence="2">Multi-pass membrane protein</topology>
    </subcellularLocation>
</comment>
<keyword evidence="11 14" id="KW-1133">Transmembrane helix</keyword>
<evidence type="ECO:0000256" key="11">
    <source>
        <dbReference type="ARBA" id="ARBA00022989"/>
    </source>
</evidence>
<sequence length="599" mass="67622">MRWNRKFNLLALFRKSIQAKVFAAFGLLMLVALLLVGLVIYIHLTDNIKKNATVYVTDSIRRADENVNAVLKDANHLLALVVTNQENVIDVLRSDNYEISLEWFKEQKQINSFLSYLTAYKSQISRIAVVGTNGKIFSVGVPYLDRTTLNEELVQQIIQAPEQKTFIKQYHNGREETLTIARTIRYNREPIGVVMIDLDYQIIQSNYDIRPSDDSFVYILGDNGDIVYSSAAAKSMEPADSPTDMAAQLNKFVGTSQVREEAIGGEKQLVVSSTSDFTGWTTVGIIPEHTLLKDSLALRNQIINLVLLVYMAVLAVSAAVSSHITKNLRRLRNTMERVQEDSFIAATHITAEDEVGQLSLVFQNMLRRLRESMNEIKQRERLKREAELTALQAQIRPHFLYNSLNTIKYMASLNHASNIEEVSSSLIELLRGVLGNTKEFIPLREELHYVQSYINIQKYKYIDRFSVHYQISPELLDTPVLKLILQPLVENAVTHGVGVIKEKGIITVKAYVENGLLKLEVADNGGGMTAEQIRLLLEEDADAARTKPFRSGGMGICNVNERIRMVYGPEYGLQIFSRPGAFTRVEITIPVNRGDVSHV</sequence>
<dbReference type="Pfam" id="PF06580">
    <property type="entry name" value="His_kinase"/>
    <property type="match status" value="1"/>
</dbReference>
<dbReference type="SMART" id="SM00304">
    <property type="entry name" value="HAMP"/>
    <property type="match status" value="1"/>
</dbReference>
<dbReference type="RefSeq" id="WP_249863425.1">
    <property type="nucleotide sequence ID" value="NZ_CP027059.1"/>
</dbReference>
<keyword evidence="8" id="KW-0547">Nucleotide-binding</keyword>
<comment type="catalytic activity">
    <reaction evidence="1">
        <text>ATP + protein L-histidine = ADP + protein N-phospho-L-histidine.</text>
        <dbReference type="EC" id="2.7.13.3"/>
    </reaction>
</comment>
<evidence type="ECO:0000259" key="15">
    <source>
        <dbReference type="PROSITE" id="PS50109"/>
    </source>
</evidence>
<keyword evidence="18" id="KW-1185">Reference proteome</keyword>
<evidence type="ECO:0000256" key="14">
    <source>
        <dbReference type="SAM" id="Phobius"/>
    </source>
</evidence>
<evidence type="ECO:0000256" key="12">
    <source>
        <dbReference type="ARBA" id="ARBA00023012"/>
    </source>
</evidence>
<protein>
    <recommendedName>
        <fullName evidence="3">histidine kinase</fullName>
        <ecNumber evidence="3">2.7.13.3</ecNumber>
    </recommendedName>
</protein>
<keyword evidence="7 14" id="KW-0812">Transmembrane</keyword>
<keyword evidence="4" id="KW-1003">Cell membrane</keyword>
<gene>
    <name evidence="17" type="ORF">SK3146_00329</name>
</gene>
<keyword evidence="12" id="KW-0902">Two-component regulatory system</keyword>
<dbReference type="CDD" id="cd06225">
    <property type="entry name" value="HAMP"/>
    <property type="match status" value="1"/>
</dbReference>
<accession>A0ABY4RG53</accession>
<keyword evidence="9" id="KW-0418">Kinase</keyword>
<evidence type="ECO:0000313" key="17">
    <source>
        <dbReference type="EMBL" id="UQZ81173.1"/>
    </source>
</evidence>
<dbReference type="Pfam" id="PF02518">
    <property type="entry name" value="HATPase_c"/>
    <property type="match status" value="1"/>
</dbReference>
<dbReference type="PROSITE" id="PS50109">
    <property type="entry name" value="HIS_KIN"/>
    <property type="match status" value="1"/>
</dbReference>
<organism evidence="17 18">
    <name type="scientific">Paenibacillus konkukensis</name>
    <dbReference type="NCBI Taxonomy" id="2020716"/>
    <lineage>
        <taxon>Bacteria</taxon>
        <taxon>Bacillati</taxon>
        <taxon>Bacillota</taxon>
        <taxon>Bacilli</taxon>
        <taxon>Bacillales</taxon>
        <taxon>Paenibacillaceae</taxon>
        <taxon>Paenibacillus</taxon>
    </lineage>
</organism>
<reference evidence="17" key="2">
    <citation type="journal article" date="2021" name="J Anim Sci Technol">
        <title>Complete genome sequence of Paenibacillus konkukensis sp. nov. SK3146 as a potential probiotic strain.</title>
        <authorList>
            <person name="Jung H.I."/>
            <person name="Park S."/>
            <person name="Niu K.M."/>
            <person name="Lee S.W."/>
            <person name="Kothari D."/>
            <person name="Yi K.J."/>
            <person name="Kim S.K."/>
        </authorList>
    </citation>
    <scope>NUCLEOTIDE SEQUENCE</scope>
    <source>
        <strain evidence="17">SK3146</strain>
    </source>
</reference>
<dbReference type="GO" id="GO:0004673">
    <property type="term" value="F:protein histidine kinase activity"/>
    <property type="evidence" value="ECO:0007669"/>
    <property type="project" value="UniProtKB-EC"/>
</dbReference>
<evidence type="ECO:0000313" key="18">
    <source>
        <dbReference type="Proteomes" id="UP001057134"/>
    </source>
</evidence>
<keyword evidence="10" id="KW-0067">ATP-binding</keyword>
<dbReference type="InterPro" id="IPR003594">
    <property type="entry name" value="HATPase_dom"/>
</dbReference>